<dbReference type="Proteomes" id="UP001501645">
    <property type="component" value="Unassembled WGS sequence"/>
</dbReference>
<proteinExistence type="predicted"/>
<comment type="caution">
    <text evidence="1">The sequence shown here is derived from an EMBL/GenBank/DDBJ whole genome shotgun (WGS) entry which is preliminary data.</text>
</comment>
<protein>
    <submittedName>
        <fullName evidence="1">Uncharacterized protein</fullName>
    </submittedName>
</protein>
<accession>A0ABP9A5C5</accession>
<name>A0ABP9A5C5_9MICO</name>
<reference evidence="2" key="1">
    <citation type="journal article" date="2019" name="Int. J. Syst. Evol. Microbiol.">
        <title>The Global Catalogue of Microorganisms (GCM) 10K type strain sequencing project: providing services to taxonomists for standard genome sequencing and annotation.</title>
        <authorList>
            <consortium name="The Broad Institute Genomics Platform"/>
            <consortium name="The Broad Institute Genome Sequencing Center for Infectious Disease"/>
            <person name="Wu L."/>
            <person name="Ma J."/>
        </authorList>
    </citation>
    <scope>NUCLEOTIDE SEQUENCE [LARGE SCALE GENOMIC DNA]</scope>
    <source>
        <strain evidence="2">JCM 18537</strain>
    </source>
</reference>
<sequence length="84" mass="9753">MDMRDWDQELIEEQEALEADLIVKEVAIILLTRHVTGTPWLDWDVWSEQASDDDRLDALRTASAVVEYMREHGRPADDEIRGQS</sequence>
<evidence type="ECO:0000313" key="1">
    <source>
        <dbReference type="EMBL" id="GAA4774507.1"/>
    </source>
</evidence>
<gene>
    <name evidence="1" type="ORF">GCM10023351_18640</name>
</gene>
<keyword evidence="2" id="KW-1185">Reference proteome</keyword>
<dbReference type="EMBL" id="BAABKO010000003">
    <property type="protein sequence ID" value="GAA4774507.1"/>
    <property type="molecule type" value="Genomic_DNA"/>
</dbReference>
<evidence type="ECO:0000313" key="2">
    <source>
        <dbReference type="Proteomes" id="UP001501645"/>
    </source>
</evidence>
<dbReference type="RefSeq" id="WP_345438408.1">
    <property type="nucleotide sequence ID" value="NZ_BAABKO010000003.1"/>
</dbReference>
<organism evidence="1 2">
    <name type="scientific">Microbacterium gilvum</name>
    <dbReference type="NCBI Taxonomy" id="1336204"/>
    <lineage>
        <taxon>Bacteria</taxon>
        <taxon>Bacillati</taxon>
        <taxon>Actinomycetota</taxon>
        <taxon>Actinomycetes</taxon>
        <taxon>Micrococcales</taxon>
        <taxon>Microbacteriaceae</taxon>
        <taxon>Microbacterium</taxon>
    </lineage>
</organism>